<evidence type="ECO:0000313" key="2">
    <source>
        <dbReference type="EnsemblMetazoa" id="GBRI044368-PA"/>
    </source>
</evidence>
<keyword evidence="1" id="KW-0472">Membrane</keyword>
<proteinExistence type="predicted"/>
<accession>A0A1A9X4W9</accession>
<evidence type="ECO:0000313" key="3">
    <source>
        <dbReference type="Proteomes" id="UP000091820"/>
    </source>
</evidence>
<keyword evidence="3" id="KW-1185">Reference proteome</keyword>
<dbReference type="Proteomes" id="UP000091820">
    <property type="component" value="Unassembled WGS sequence"/>
</dbReference>
<name>A0A1A9X4W9_9MUSC</name>
<dbReference type="EnsemblMetazoa" id="GBRI044368-RA">
    <property type="protein sequence ID" value="GBRI044368-PA"/>
    <property type="gene ID" value="GBRI044368"/>
</dbReference>
<dbReference type="VEuPathDB" id="VectorBase:GBRI044368"/>
<reference evidence="3" key="1">
    <citation type="submission" date="2014-03" db="EMBL/GenBank/DDBJ databases">
        <authorList>
            <person name="Aksoy S."/>
            <person name="Warren W."/>
            <person name="Wilson R.K."/>
        </authorList>
    </citation>
    <scope>NUCLEOTIDE SEQUENCE [LARGE SCALE GENOMIC DNA]</scope>
    <source>
        <strain evidence="3">IAEA</strain>
    </source>
</reference>
<keyword evidence="1" id="KW-1133">Transmembrane helix</keyword>
<dbReference type="AlphaFoldDB" id="A0A1A9X4W9"/>
<organism evidence="2 3">
    <name type="scientific">Glossina brevipalpis</name>
    <dbReference type="NCBI Taxonomy" id="37001"/>
    <lineage>
        <taxon>Eukaryota</taxon>
        <taxon>Metazoa</taxon>
        <taxon>Ecdysozoa</taxon>
        <taxon>Arthropoda</taxon>
        <taxon>Hexapoda</taxon>
        <taxon>Insecta</taxon>
        <taxon>Pterygota</taxon>
        <taxon>Neoptera</taxon>
        <taxon>Endopterygota</taxon>
        <taxon>Diptera</taxon>
        <taxon>Brachycera</taxon>
        <taxon>Muscomorpha</taxon>
        <taxon>Hippoboscoidea</taxon>
        <taxon>Glossinidae</taxon>
        <taxon>Glossina</taxon>
    </lineage>
</organism>
<protein>
    <submittedName>
        <fullName evidence="2">Uncharacterized protein</fullName>
    </submittedName>
</protein>
<feature type="transmembrane region" description="Helical" evidence="1">
    <location>
        <begin position="32"/>
        <end position="49"/>
    </location>
</feature>
<keyword evidence="1" id="KW-0812">Transmembrane</keyword>
<reference evidence="2" key="2">
    <citation type="submission" date="2020-05" db="UniProtKB">
        <authorList>
            <consortium name="EnsemblMetazoa"/>
        </authorList>
    </citation>
    <scope>IDENTIFICATION</scope>
    <source>
        <strain evidence="2">IAEA</strain>
    </source>
</reference>
<evidence type="ECO:0000256" key="1">
    <source>
        <dbReference type="SAM" id="Phobius"/>
    </source>
</evidence>
<sequence length="129" mass="14752">MVITYDGTQGLRIPLLQNNKVLGKKYDINSNVHPFVYALIVCICVKLCVRLSRRGAFLYPEKTLSTQALIQDHGDYIVHNINNICEYMSGPTYFVSRLHDILDEFIVRAEYLSSFIKVLTNKKSSHGNQ</sequence>